<comment type="subcellular location">
    <subcellularLocation>
        <location evidence="2">Cell membrane</location>
        <topology evidence="2">Multi-pass membrane protein</topology>
    </subcellularLocation>
</comment>
<dbReference type="Proteomes" id="UP000612456">
    <property type="component" value="Unassembled WGS sequence"/>
</dbReference>
<gene>
    <name evidence="15" type="primary">yesM</name>
    <name evidence="15" type="ORF">GCM10010911_13390</name>
</gene>
<dbReference type="PANTHER" id="PTHR34220">
    <property type="entry name" value="SENSOR HISTIDINE KINASE YPDA"/>
    <property type="match status" value="1"/>
</dbReference>
<keyword evidence="10" id="KW-0902">Two-component regulatory system</keyword>
<evidence type="ECO:0000259" key="13">
    <source>
        <dbReference type="PROSITE" id="PS50109"/>
    </source>
</evidence>
<dbReference type="InterPro" id="IPR003660">
    <property type="entry name" value="HAMP_dom"/>
</dbReference>
<proteinExistence type="predicted"/>
<dbReference type="Pfam" id="PF00672">
    <property type="entry name" value="HAMP"/>
    <property type="match status" value="1"/>
</dbReference>
<reference evidence="15" key="2">
    <citation type="submission" date="2020-09" db="EMBL/GenBank/DDBJ databases">
        <authorList>
            <person name="Sun Q."/>
            <person name="Zhou Y."/>
        </authorList>
    </citation>
    <scope>NUCLEOTIDE SEQUENCE</scope>
    <source>
        <strain evidence="15">CGMCC 1.15178</strain>
    </source>
</reference>
<dbReference type="Pfam" id="PF06580">
    <property type="entry name" value="His_kinase"/>
    <property type="match status" value="1"/>
</dbReference>
<dbReference type="SUPFAM" id="SSF55874">
    <property type="entry name" value="ATPase domain of HSP90 chaperone/DNA topoisomerase II/histidine kinase"/>
    <property type="match status" value="1"/>
</dbReference>
<dbReference type="Gene3D" id="6.10.340.10">
    <property type="match status" value="1"/>
</dbReference>
<dbReference type="PANTHER" id="PTHR34220:SF7">
    <property type="entry name" value="SENSOR HISTIDINE KINASE YPDA"/>
    <property type="match status" value="1"/>
</dbReference>
<dbReference type="GO" id="GO:0000155">
    <property type="term" value="F:phosphorelay sensor kinase activity"/>
    <property type="evidence" value="ECO:0007669"/>
    <property type="project" value="InterPro"/>
</dbReference>
<dbReference type="AlphaFoldDB" id="A0A916YRT6"/>
<dbReference type="InterPro" id="IPR036890">
    <property type="entry name" value="HATPase_C_sf"/>
</dbReference>
<evidence type="ECO:0000256" key="12">
    <source>
        <dbReference type="SAM" id="Phobius"/>
    </source>
</evidence>
<dbReference type="SMART" id="SM00304">
    <property type="entry name" value="HAMP"/>
    <property type="match status" value="1"/>
</dbReference>
<feature type="domain" description="Histidine kinase" evidence="13">
    <location>
        <begin position="481"/>
        <end position="590"/>
    </location>
</feature>
<evidence type="ECO:0000256" key="1">
    <source>
        <dbReference type="ARBA" id="ARBA00000085"/>
    </source>
</evidence>
<dbReference type="PROSITE" id="PS50109">
    <property type="entry name" value="HIS_KIN"/>
    <property type="match status" value="1"/>
</dbReference>
<keyword evidence="4" id="KW-1003">Cell membrane</keyword>
<evidence type="ECO:0000256" key="2">
    <source>
        <dbReference type="ARBA" id="ARBA00004651"/>
    </source>
</evidence>
<dbReference type="RefSeq" id="WP_188990298.1">
    <property type="nucleotide sequence ID" value="NZ_BMHP01000001.1"/>
</dbReference>
<evidence type="ECO:0000256" key="5">
    <source>
        <dbReference type="ARBA" id="ARBA00022553"/>
    </source>
</evidence>
<keyword evidence="16" id="KW-1185">Reference proteome</keyword>
<keyword evidence="12" id="KW-1133">Transmembrane helix</keyword>
<evidence type="ECO:0000256" key="4">
    <source>
        <dbReference type="ARBA" id="ARBA00022475"/>
    </source>
</evidence>
<dbReference type="CDD" id="cd06225">
    <property type="entry name" value="HAMP"/>
    <property type="match status" value="1"/>
</dbReference>
<comment type="caution">
    <text evidence="15">The sequence shown here is derived from an EMBL/GenBank/DDBJ whole genome shotgun (WGS) entry which is preliminary data.</text>
</comment>
<evidence type="ECO:0000256" key="10">
    <source>
        <dbReference type="ARBA" id="ARBA00023012"/>
    </source>
</evidence>
<dbReference type="InterPro" id="IPR005467">
    <property type="entry name" value="His_kinase_dom"/>
</dbReference>
<dbReference type="Gene3D" id="3.30.565.10">
    <property type="entry name" value="Histidine kinase-like ATPase, C-terminal domain"/>
    <property type="match status" value="1"/>
</dbReference>
<keyword evidence="9" id="KW-0067">ATP-binding</keyword>
<keyword evidence="7" id="KW-0547">Nucleotide-binding</keyword>
<evidence type="ECO:0000313" key="15">
    <source>
        <dbReference type="EMBL" id="GGD56954.1"/>
    </source>
</evidence>
<dbReference type="EC" id="2.7.13.3" evidence="3"/>
<name>A0A916YRT6_9BACL</name>
<evidence type="ECO:0000256" key="8">
    <source>
        <dbReference type="ARBA" id="ARBA00022777"/>
    </source>
</evidence>
<evidence type="ECO:0000313" key="16">
    <source>
        <dbReference type="Proteomes" id="UP000612456"/>
    </source>
</evidence>
<dbReference type="SMART" id="SM00387">
    <property type="entry name" value="HATPase_c"/>
    <property type="match status" value="1"/>
</dbReference>
<dbReference type="InterPro" id="IPR010559">
    <property type="entry name" value="Sig_transdc_His_kin_internal"/>
</dbReference>
<evidence type="ECO:0000256" key="7">
    <source>
        <dbReference type="ARBA" id="ARBA00022741"/>
    </source>
</evidence>
<dbReference type="GO" id="GO:0005886">
    <property type="term" value="C:plasma membrane"/>
    <property type="evidence" value="ECO:0007669"/>
    <property type="project" value="UniProtKB-SubCell"/>
</dbReference>
<organism evidence="15 16">
    <name type="scientific">Paenibacillus nasutitermitis</name>
    <dbReference type="NCBI Taxonomy" id="1652958"/>
    <lineage>
        <taxon>Bacteria</taxon>
        <taxon>Bacillati</taxon>
        <taxon>Bacillota</taxon>
        <taxon>Bacilli</taxon>
        <taxon>Bacillales</taxon>
        <taxon>Paenibacillaceae</taxon>
        <taxon>Paenibacillus</taxon>
    </lineage>
</organism>
<keyword evidence="6" id="KW-0808">Transferase</keyword>
<keyword evidence="12" id="KW-0812">Transmembrane</keyword>
<dbReference type="EMBL" id="BMHP01000001">
    <property type="protein sequence ID" value="GGD56954.1"/>
    <property type="molecule type" value="Genomic_DNA"/>
</dbReference>
<dbReference type="Pfam" id="PF02518">
    <property type="entry name" value="HATPase_c"/>
    <property type="match status" value="1"/>
</dbReference>
<sequence length="597" mass="68074">MRAILNYFLNAKLRTKFLLSFTAIILVTVLMISGVNYFVSVGAIKRNSGEFSKYLIGQIGINLEKRTTDIEEVAFQQYRSASLSQRLGQKAVTAEETYVRDKYISDFLTEMLFTKDYFLSVLIIDVNDKRYSLERNTLQNYNEKLLNRLDMDSIRNKRGKAAWFQGENGTIYMARSLYDISTYKYAGMIAIGLESSYVSSIITNVHTLMDGDILILNEKNELFVPNENGTDLARYYLDNKLYLFDSDKKGFAFGGKNYITTLISTVYDKWKIVQIIDVGQLTRGTDSIKYWTISTILISLVIAFMMAAFISKNITANIRLLLQSMSSFSLDFNYHVIVPKSRDEVGLLAAKFNSMAEKINDLFNSVYREKLLKQKAEYRTLQFEYKALQAQMNPHFLYNTLESIYSMAKIKGEEEIGEMVYLLGQLLRESIGKKGDVISLLDEIAFIQNYLSIHKIIYGDKIEVVYQLDESLMDSRVPKFILQPLIENSVIHGIEEKPGKGIIGIQIRSEEGDLVIEVSDNGVGMEADKIQRLLAPELYGPPPDNNRHTNVGIISVHKRIRILYGEQYGLSINSRVGEGTIIRIRLPILHEDSAKIS</sequence>
<evidence type="ECO:0000259" key="14">
    <source>
        <dbReference type="PROSITE" id="PS50885"/>
    </source>
</evidence>
<keyword evidence="8 15" id="KW-0418">Kinase</keyword>
<feature type="transmembrane region" description="Helical" evidence="12">
    <location>
        <begin position="17"/>
        <end position="39"/>
    </location>
</feature>
<accession>A0A916YRT6</accession>
<feature type="domain" description="HAMP" evidence="14">
    <location>
        <begin position="312"/>
        <end position="364"/>
    </location>
</feature>
<evidence type="ECO:0000256" key="6">
    <source>
        <dbReference type="ARBA" id="ARBA00022679"/>
    </source>
</evidence>
<reference evidence="15" key="1">
    <citation type="journal article" date="2014" name="Int. J. Syst. Evol. Microbiol.">
        <title>Complete genome sequence of Corynebacterium casei LMG S-19264T (=DSM 44701T), isolated from a smear-ripened cheese.</title>
        <authorList>
            <consortium name="US DOE Joint Genome Institute (JGI-PGF)"/>
            <person name="Walter F."/>
            <person name="Albersmeier A."/>
            <person name="Kalinowski J."/>
            <person name="Ruckert C."/>
        </authorList>
    </citation>
    <scope>NUCLEOTIDE SEQUENCE</scope>
    <source>
        <strain evidence="15">CGMCC 1.15178</strain>
    </source>
</reference>
<protein>
    <recommendedName>
        <fullName evidence="3">histidine kinase</fullName>
        <ecNumber evidence="3">2.7.13.3</ecNumber>
    </recommendedName>
</protein>
<evidence type="ECO:0000256" key="3">
    <source>
        <dbReference type="ARBA" id="ARBA00012438"/>
    </source>
</evidence>
<keyword evidence="5" id="KW-0597">Phosphoprotein</keyword>
<dbReference type="PROSITE" id="PS50885">
    <property type="entry name" value="HAMP"/>
    <property type="match status" value="1"/>
</dbReference>
<evidence type="ECO:0000256" key="9">
    <source>
        <dbReference type="ARBA" id="ARBA00022840"/>
    </source>
</evidence>
<dbReference type="InterPro" id="IPR050640">
    <property type="entry name" value="Bact_2-comp_sensor_kinase"/>
</dbReference>
<evidence type="ECO:0000256" key="11">
    <source>
        <dbReference type="ARBA" id="ARBA00023136"/>
    </source>
</evidence>
<keyword evidence="11 12" id="KW-0472">Membrane</keyword>
<comment type="catalytic activity">
    <reaction evidence="1">
        <text>ATP + protein L-histidine = ADP + protein N-phospho-L-histidine.</text>
        <dbReference type="EC" id="2.7.13.3"/>
    </reaction>
</comment>
<dbReference type="InterPro" id="IPR003594">
    <property type="entry name" value="HATPase_dom"/>
</dbReference>
<feature type="transmembrane region" description="Helical" evidence="12">
    <location>
        <begin position="290"/>
        <end position="310"/>
    </location>
</feature>
<dbReference type="GO" id="GO:0005524">
    <property type="term" value="F:ATP binding"/>
    <property type="evidence" value="ECO:0007669"/>
    <property type="project" value="UniProtKB-KW"/>
</dbReference>